<dbReference type="InterPro" id="IPR040457">
    <property type="entry name" value="GCP_C"/>
</dbReference>
<dbReference type="AlphaFoldDB" id="A0ABD2PMX4"/>
<proteinExistence type="inferred from homology"/>
<evidence type="ECO:0000256" key="1">
    <source>
        <dbReference type="ARBA" id="ARBA00010337"/>
    </source>
</evidence>
<dbReference type="Pfam" id="PF04130">
    <property type="entry name" value="GCP_C_terminal"/>
    <property type="match status" value="1"/>
</dbReference>
<keyword evidence="3 5" id="KW-0493">Microtubule</keyword>
<feature type="domain" description="Gamma tubulin complex component protein N-terminal" evidence="7">
    <location>
        <begin position="1"/>
        <end position="139"/>
    </location>
</feature>
<gene>
    <name evidence="8" type="primary">TUBGCP2_2</name>
    <name evidence="8" type="ORF">Ciccas_013437</name>
</gene>
<accession>A0ABD2PMX4</accession>
<sequence length="311" mass="35609">MSDLLQKLNKGKCIGGGVLSLIHSKIIDTAGSARKLHAIYLRLMEGASRPFFGLMRSWLGHGLVDDALKDFMVKQMAFKSVEEEVAPAYLCWHDRFLLVPARTPSFLEPVAKSILDIGRYLHMLCACGATFERISVPEQLHTYTMEVSDYVVPLEELTHKYGALLLDFLIKHRSLKQHLKSLKLFYFFDRADFIELFIEFTADDLARPASDLPNTKVIDLFKLALIESSTNKESFSEFLRIIPYEVSNNRSFLLNKSLNFKSLLSNNLTPTILDVFSYEYQVKWPIKLVLDDSVILPNFGLISRHLFVCKY</sequence>
<keyword evidence="4 5" id="KW-0206">Cytoskeleton</keyword>
<dbReference type="Pfam" id="PF17681">
    <property type="entry name" value="GCP_N_terminal"/>
    <property type="match status" value="1"/>
</dbReference>
<feature type="domain" description="Gamma tubulin complex component C-terminal" evidence="6">
    <location>
        <begin position="175"/>
        <end position="310"/>
    </location>
</feature>
<evidence type="ECO:0000256" key="5">
    <source>
        <dbReference type="RuleBase" id="RU363050"/>
    </source>
</evidence>
<evidence type="ECO:0000256" key="3">
    <source>
        <dbReference type="ARBA" id="ARBA00022701"/>
    </source>
</evidence>
<evidence type="ECO:0000259" key="6">
    <source>
        <dbReference type="Pfam" id="PF04130"/>
    </source>
</evidence>
<dbReference type="InterPro" id="IPR007259">
    <property type="entry name" value="GCP"/>
</dbReference>
<comment type="caution">
    <text evidence="8">The sequence shown here is derived from an EMBL/GenBank/DDBJ whole genome shotgun (WGS) entry which is preliminary data.</text>
</comment>
<dbReference type="InterPro" id="IPR041470">
    <property type="entry name" value="GCP_N"/>
</dbReference>
<name>A0ABD2PMX4_9PLAT</name>
<keyword evidence="9" id="KW-1185">Reference proteome</keyword>
<protein>
    <recommendedName>
        <fullName evidence="5">Gamma-tubulin complex component</fullName>
    </recommendedName>
</protein>
<evidence type="ECO:0000313" key="8">
    <source>
        <dbReference type="EMBL" id="KAL3308037.1"/>
    </source>
</evidence>
<dbReference type="GO" id="GO:0005815">
    <property type="term" value="C:microtubule organizing center"/>
    <property type="evidence" value="ECO:0007669"/>
    <property type="project" value="UniProtKB-SubCell"/>
</dbReference>
<dbReference type="Gene3D" id="1.20.120.1900">
    <property type="entry name" value="Gamma-tubulin complex, C-terminal domain"/>
    <property type="match status" value="1"/>
</dbReference>
<reference evidence="8 9" key="1">
    <citation type="submission" date="2024-11" db="EMBL/GenBank/DDBJ databases">
        <title>Adaptive evolution of stress response genes in parasites aligns with host niche diversity.</title>
        <authorList>
            <person name="Hahn C."/>
            <person name="Resl P."/>
        </authorList>
    </citation>
    <scope>NUCLEOTIDE SEQUENCE [LARGE SCALE GENOMIC DNA]</scope>
    <source>
        <strain evidence="8">EGGRZ-B1_66</strain>
        <tissue evidence="8">Body</tissue>
    </source>
</reference>
<comment type="similarity">
    <text evidence="1 5">Belongs to the TUBGCP family.</text>
</comment>
<dbReference type="Proteomes" id="UP001626550">
    <property type="component" value="Unassembled WGS sequence"/>
</dbReference>
<evidence type="ECO:0000256" key="4">
    <source>
        <dbReference type="ARBA" id="ARBA00023212"/>
    </source>
</evidence>
<dbReference type="PANTHER" id="PTHR19302">
    <property type="entry name" value="GAMMA TUBULIN COMPLEX PROTEIN"/>
    <property type="match status" value="1"/>
</dbReference>
<dbReference type="PANTHER" id="PTHR19302:SF13">
    <property type="entry name" value="GAMMA-TUBULIN COMPLEX COMPONENT 2"/>
    <property type="match status" value="1"/>
</dbReference>
<dbReference type="EMBL" id="JBJKFK010005986">
    <property type="protein sequence ID" value="KAL3308037.1"/>
    <property type="molecule type" value="Genomic_DNA"/>
</dbReference>
<evidence type="ECO:0000259" key="7">
    <source>
        <dbReference type="Pfam" id="PF17681"/>
    </source>
</evidence>
<organism evidence="8 9">
    <name type="scientific">Cichlidogyrus casuarinus</name>
    <dbReference type="NCBI Taxonomy" id="1844966"/>
    <lineage>
        <taxon>Eukaryota</taxon>
        <taxon>Metazoa</taxon>
        <taxon>Spiralia</taxon>
        <taxon>Lophotrochozoa</taxon>
        <taxon>Platyhelminthes</taxon>
        <taxon>Monogenea</taxon>
        <taxon>Monopisthocotylea</taxon>
        <taxon>Dactylogyridea</taxon>
        <taxon>Ancyrocephalidae</taxon>
        <taxon>Cichlidogyrus</taxon>
    </lineage>
</organism>
<evidence type="ECO:0000256" key="2">
    <source>
        <dbReference type="ARBA" id="ARBA00022490"/>
    </source>
</evidence>
<keyword evidence="2 5" id="KW-0963">Cytoplasm</keyword>
<feature type="non-terminal residue" evidence="8">
    <location>
        <position position="311"/>
    </location>
</feature>
<dbReference type="GO" id="GO:0005874">
    <property type="term" value="C:microtubule"/>
    <property type="evidence" value="ECO:0007669"/>
    <property type="project" value="UniProtKB-KW"/>
</dbReference>
<evidence type="ECO:0000313" key="9">
    <source>
        <dbReference type="Proteomes" id="UP001626550"/>
    </source>
</evidence>
<comment type="subcellular location">
    <subcellularLocation>
        <location evidence="5">Cytoplasm</location>
        <location evidence="5">Cytoskeleton</location>
        <location evidence="5">Microtubule organizing center</location>
    </subcellularLocation>
</comment>
<dbReference type="InterPro" id="IPR042241">
    <property type="entry name" value="GCP_C_sf"/>
</dbReference>